<evidence type="ECO:0000256" key="15">
    <source>
        <dbReference type="ARBA" id="ARBA00048393"/>
    </source>
</evidence>
<dbReference type="GO" id="GO:0016404">
    <property type="term" value="F:15-hydroxyprostaglandin dehydrogenase (NAD+) activity"/>
    <property type="evidence" value="ECO:0007669"/>
    <property type="project" value="UniProtKB-EC"/>
</dbReference>
<evidence type="ECO:0000256" key="10">
    <source>
        <dbReference type="ARBA" id="ARBA00047672"/>
    </source>
</evidence>
<dbReference type="Proteomes" id="UP000886998">
    <property type="component" value="Unassembled WGS sequence"/>
</dbReference>
<evidence type="ECO:0000256" key="8">
    <source>
        <dbReference type="ARBA" id="ARBA00045705"/>
    </source>
</evidence>
<keyword evidence="2" id="KW-0560">Oxidoreductase</keyword>
<evidence type="ECO:0000256" key="5">
    <source>
        <dbReference type="ARBA" id="ARBA00040276"/>
    </source>
</evidence>
<evidence type="ECO:0000256" key="12">
    <source>
        <dbReference type="ARBA" id="ARBA00048140"/>
    </source>
</evidence>
<evidence type="ECO:0000256" key="14">
    <source>
        <dbReference type="ARBA" id="ARBA00048170"/>
    </source>
</evidence>
<dbReference type="EMBL" id="BMAV01016555">
    <property type="protein sequence ID" value="GFY67407.1"/>
    <property type="molecule type" value="Genomic_DNA"/>
</dbReference>
<comment type="catalytic activity">
    <reaction evidence="13">
        <text>(11R)-hydroxy-(5Z,8Z,12E,14Z)-eicosatetraenoate + NAD(+) = 11-oxo-(5Z,8Z,12E,14Z)-eicosatetraenoate + NADH + H(+)</text>
        <dbReference type="Rhea" id="RHEA:48640"/>
        <dbReference type="ChEBI" id="CHEBI:15378"/>
        <dbReference type="ChEBI" id="CHEBI:57540"/>
        <dbReference type="ChEBI" id="CHEBI:57945"/>
        <dbReference type="ChEBI" id="CHEBI:78836"/>
        <dbReference type="ChEBI" id="CHEBI:90697"/>
    </reaction>
    <physiologicalReaction direction="left-to-right" evidence="13">
        <dbReference type="Rhea" id="RHEA:48641"/>
    </physiologicalReaction>
</comment>
<evidence type="ECO:0000256" key="2">
    <source>
        <dbReference type="ARBA" id="ARBA00023002"/>
    </source>
</evidence>
<keyword evidence="24" id="KW-1185">Reference proteome</keyword>
<comment type="catalytic activity">
    <reaction evidence="10">
        <text>resolvin D1 + NAD(+) = 8-oxoresolvin D1 + NADH + H(+)</text>
        <dbReference type="Rhea" id="RHEA:50124"/>
        <dbReference type="ChEBI" id="CHEBI:15378"/>
        <dbReference type="ChEBI" id="CHEBI:57540"/>
        <dbReference type="ChEBI" id="CHEBI:57945"/>
        <dbReference type="ChEBI" id="CHEBI:132079"/>
        <dbReference type="ChEBI" id="CHEBI:132080"/>
    </reaction>
    <physiologicalReaction direction="left-to-right" evidence="10">
        <dbReference type="Rhea" id="RHEA:50125"/>
    </physiologicalReaction>
</comment>
<accession>A0A8X6Y8B7</accession>
<sequence>MSNSPVAIVTGGAQGLGAAICIELLKTGYKVCIANIQEEKAKEFMEEQQPVYGSENIIAVLCDVTKEYDFKKVFDLTLEKFHRVDVLVNNAGILNEYEPQKVIDVNLVGTIFGCRAALNYMGKSNGGKGGFVANIASIAGLLPESALPVYAASKHGMVGLTRSYGRPYHFKKEGITFAALCPSFINTDLLRTAVTLIQGADFTKRTDLMSPEYVAKAVLKLLEDKINGSTLILPYHLEKEGILFAALCPSYTDTDLIKSTKTNTLVPGLDISNRDLCSPEVMAKGVMKLLEDRINGSTLLVSKSLGSRYIGFQEEFKNIPLE</sequence>
<evidence type="ECO:0000313" key="24">
    <source>
        <dbReference type="Proteomes" id="UP000886998"/>
    </source>
</evidence>
<comment type="catalytic activity">
    <reaction evidence="14">
        <text>resolvin D1 + NAD(+) = 17-oxoresolvin D1 + NADH + H(+)</text>
        <dbReference type="Rhea" id="RHEA:50128"/>
        <dbReference type="ChEBI" id="CHEBI:15378"/>
        <dbReference type="ChEBI" id="CHEBI:57540"/>
        <dbReference type="ChEBI" id="CHEBI:57945"/>
        <dbReference type="ChEBI" id="CHEBI:132079"/>
        <dbReference type="ChEBI" id="CHEBI:132081"/>
    </reaction>
    <physiologicalReaction direction="left-to-right" evidence="14">
        <dbReference type="Rhea" id="RHEA:50129"/>
    </physiologicalReaction>
</comment>
<comment type="catalytic activity">
    <reaction evidence="18">
        <text>prostaglandin E2 + NAD(+) = 15-oxoprostaglandin E2 + NADH + H(+)</text>
        <dbReference type="Rhea" id="RHEA:11876"/>
        <dbReference type="ChEBI" id="CHEBI:15378"/>
        <dbReference type="ChEBI" id="CHEBI:57400"/>
        <dbReference type="ChEBI" id="CHEBI:57540"/>
        <dbReference type="ChEBI" id="CHEBI:57945"/>
        <dbReference type="ChEBI" id="CHEBI:606564"/>
        <dbReference type="EC" id="1.1.1.141"/>
    </reaction>
    <physiologicalReaction direction="left-to-right" evidence="18">
        <dbReference type="Rhea" id="RHEA:11877"/>
    </physiologicalReaction>
</comment>
<proteinExistence type="inferred from homology"/>
<comment type="caution">
    <text evidence="23">The sequence shown here is derived from an EMBL/GenBank/DDBJ whole genome shotgun (WGS) entry which is preliminary data.</text>
</comment>
<organism evidence="23 24">
    <name type="scientific">Trichonephila inaurata madagascariensis</name>
    <dbReference type="NCBI Taxonomy" id="2747483"/>
    <lineage>
        <taxon>Eukaryota</taxon>
        <taxon>Metazoa</taxon>
        <taxon>Ecdysozoa</taxon>
        <taxon>Arthropoda</taxon>
        <taxon>Chelicerata</taxon>
        <taxon>Arachnida</taxon>
        <taxon>Araneae</taxon>
        <taxon>Araneomorphae</taxon>
        <taxon>Entelegynae</taxon>
        <taxon>Araneoidea</taxon>
        <taxon>Nephilidae</taxon>
        <taxon>Trichonephila</taxon>
        <taxon>Trichonephila inaurata</taxon>
    </lineage>
</organism>
<dbReference type="EC" id="1.1.1.232" evidence="4"/>
<dbReference type="GO" id="GO:0005737">
    <property type="term" value="C:cytoplasm"/>
    <property type="evidence" value="ECO:0007669"/>
    <property type="project" value="TreeGrafter"/>
</dbReference>
<comment type="catalytic activity">
    <reaction evidence="11">
        <text>14-hydroxy-(4Z,7Z,10Z,12E,16Z,19Z)-docosahexaenoate + NAD(+) = 14-oxo-(4Z,7Z,10Z,12E,16Z,19Z)-docosahexaenoate + NADH + H(+)</text>
        <dbReference type="Rhea" id="RHEA:48952"/>
        <dbReference type="ChEBI" id="CHEBI:15378"/>
        <dbReference type="ChEBI" id="CHEBI:57540"/>
        <dbReference type="ChEBI" id="CHEBI:57945"/>
        <dbReference type="ChEBI" id="CHEBI:90866"/>
        <dbReference type="ChEBI" id="CHEBI:90867"/>
    </reaction>
    <physiologicalReaction direction="left-to-right" evidence="11">
        <dbReference type="Rhea" id="RHEA:48953"/>
    </physiologicalReaction>
</comment>
<dbReference type="AlphaFoldDB" id="A0A8X6Y8B7"/>
<dbReference type="PANTHER" id="PTHR44229">
    <property type="entry name" value="15-HYDROXYPROSTAGLANDIN DEHYDROGENASE [NAD(+)]"/>
    <property type="match status" value="1"/>
</dbReference>
<comment type="catalytic activity">
    <reaction evidence="16">
        <text>lipoxin A4 + NAD(+) = 15-oxo-(5S,6R)-dihydroxy-(7E,9E,11Z,13E)-eicosatetraenoate + NADH + H(+)</text>
        <dbReference type="Rhea" id="RHEA:41572"/>
        <dbReference type="ChEBI" id="CHEBI:15378"/>
        <dbReference type="ChEBI" id="CHEBI:57540"/>
        <dbReference type="ChEBI" id="CHEBI:57945"/>
        <dbReference type="ChEBI" id="CHEBI:67026"/>
        <dbReference type="ChEBI" id="CHEBI:78311"/>
    </reaction>
    <physiologicalReaction direction="left-to-right" evidence="16">
        <dbReference type="Rhea" id="RHEA:41573"/>
    </physiologicalReaction>
</comment>
<dbReference type="EC" id="1.1.1.141" evidence="3"/>
<comment type="catalytic activity">
    <reaction evidence="15">
        <text>resolvin D2 + NAD(+) = 7-oxoresolvin D2 + NADH + H(+)</text>
        <dbReference type="Rhea" id="RHEA:53584"/>
        <dbReference type="ChEBI" id="CHEBI:15378"/>
        <dbReference type="ChEBI" id="CHEBI:57540"/>
        <dbReference type="ChEBI" id="CHEBI:57945"/>
        <dbReference type="ChEBI" id="CHEBI:133367"/>
        <dbReference type="ChEBI" id="CHEBI:137497"/>
    </reaction>
    <physiologicalReaction direction="left-to-right" evidence="15">
        <dbReference type="Rhea" id="RHEA:53585"/>
    </physiologicalReaction>
</comment>
<comment type="catalytic activity">
    <reaction evidence="9">
        <text>prostaglandin E1 + NAD(+) = 15-oxoprostaglandin E1 + NADH + H(+)</text>
        <dbReference type="Rhea" id="RHEA:16477"/>
        <dbReference type="ChEBI" id="CHEBI:15378"/>
        <dbReference type="ChEBI" id="CHEBI:57397"/>
        <dbReference type="ChEBI" id="CHEBI:57401"/>
        <dbReference type="ChEBI" id="CHEBI:57540"/>
        <dbReference type="ChEBI" id="CHEBI:57945"/>
    </reaction>
    <physiologicalReaction direction="left-to-right" evidence="9">
        <dbReference type="Rhea" id="RHEA:16478"/>
    </physiologicalReaction>
</comment>
<dbReference type="GO" id="GO:0047034">
    <property type="term" value="F:15-hydroxyicosatetraenoate dehydrogenase activity"/>
    <property type="evidence" value="ECO:0007669"/>
    <property type="project" value="UniProtKB-EC"/>
</dbReference>
<evidence type="ECO:0000256" key="17">
    <source>
        <dbReference type="ARBA" id="ARBA00048611"/>
    </source>
</evidence>
<evidence type="ECO:0000256" key="1">
    <source>
        <dbReference type="ARBA" id="ARBA00006484"/>
    </source>
</evidence>
<evidence type="ECO:0000256" key="13">
    <source>
        <dbReference type="ARBA" id="ARBA00048144"/>
    </source>
</evidence>
<dbReference type="Pfam" id="PF00106">
    <property type="entry name" value="adh_short"/>
    <property type="match status" value="1"/>
</dbReference>
<dbReference type="InterPro" id="IPR020904">
    <property type="entry name" value="Sc_DH/Rdtase_CS"/>
</dbReference>
<dbReference type="PANTHER" id="PTHR44229:SF4">
    <property type="entry name" value="15-HYDROXYPROSTAGLANDIN DEHYDROGENASE [NAD(+)]"/>
    <property type="match status" value="1"/>
</dbReference>
<evidence type="ECO:0000256" key="7">
    <source>
        <dbReference type="ARBA" id="ARBA00042026"/>
    </source>
</evidence>
<evidence type="ECO:0000256" key="18">
    <source>
        <dbReference type="ARBA" id="ARBA00048739"/>
    </source>
</evidence>
<gene>
    <name evidence="23" type="primary">Hpgd</name>
    <name evidence="23" type="ORF">TNIN_390181</name>
</gene>
<evidence type="ECO:0000256" key="4">
    <source>
        <dbReference type="ARBA" id="ARBA00039060"/>
    </source>
</evidence>
<evidence type="ECO:0000256" key="3">
    <source>
        <dbReference type="ARBA" id="ARBA00038968"/>
    </source>
</evidence>
<evidence type="ECO:0000256" key="16">
    <source>
        <dbReference type="ARBA" id="ARBA00048535"/>
    </source>
</evidence>
<comment type="function">
    <text evidence="8">Catalyzes the NAD-dependent dehydrogenation (oxidation) of a broad array of hydroxylated polyunsaturated fatty acids (mainly eicosanoids and docosanoids, including prostaglandins, lipoxins and resolvins), yielding their corresponding keto (oxo) metabolites. Decreases the levels of the pro-proliferative prostaglandins such as prostaglandin E2 (whose activity is increased in cancer because of an increase in the expression of cyclooxygenase 2) and generates oxo-fatty acid products that can profoundly influence cell function by abrogating pro-inflammatory cytokine expression. Converts resolvins E1, D1 and D2 to their oxo products, which represents a mode of resolvin inactivation. Resolvin E1 plays important roles during the resolution phase of acute inflammation, while resolvins D1 and D2 have a unique role in obesity-induced adipose inflammation.</text>
</comment>
<dbReference type="InterPro" id="IPR036291">
    <property type="entry name" value="NAD(P)-bd_dom_sf"/>
</dbReference>
<evidence type="ECO:0000256" key="11">
    <source>
        <dbReference type="ARBA" id="ARBA00048008"/>
    </source>
</evidence>
<comment type="catalytic activity">
    <reaction evidence="17">
        <text>prostaglandin A1 + NAD(+) = 15-oxo-prostaglandin A1 + NADH + H(+)</text>
        <dbReference type="Rhea" id="RHEA:41263"/>
        <dbReference type="ChEBI" id="CHEBI:15378"/>
        <dbReference type="ChEBI" id="CHEBI:57398"/>
        <dbReference type="ChEBI" id="CHEBI:57540"/>
        <dbReference type="ChEBI" id="CHEBI:57945"/>
        <dbReference type="ChEBI" id="CHEBI:85072"/>
    </reaction>
    <physiologicalReaction direction="left-to-right" evidence="17">
        <dbReference type="Rhea" id="RHEA:41264"/>
    </physiologicalReaction>
</comment>
<comment type="similarity">
    <text evidence="1 22">Belongs to the short-chain dehydrogenases/reductases (SDR) family.</text>
</comment>
<evidence type="ECO:0000256" key="21">
    <source>
        <dbReference type="ARBA" id="ARBA00049188"/>
    </source>
</evidence>
<evidence type="ECO:0000313" key="23">
    <source>
        <dbReference type="EMBL" id="GFY67407.1"/>
    </source>
</evidence>
<comment type="catalytic activity">
    <reaction evidence="12">
        <text>15-oxo-(5S,6R)-dihydroxy-(7E,9E,11Z)-eicosatrienoate + NADH + H(+) = (5S,6R,15S)-trihydroxy-(7E,9E,11Z)-eicosatrienoate + NAD(+)</text>
        <dbReference type="Rhea" id="RHEA:41596"/>
        <dbReference type="ChEBI" id="CHEBI:15378"/>
        <dbReference type="ChEBI" id="CHEBI:57540"/>
        <dbReference type="ChEBI" id="CHEBI:57945"/>
        <dbReference type="ChEBI" id="CHEBI:78325"/>
        <dbReference type="ChEBI" id="CHEBI:78329"/>
    </reaction>
    <physiologicalReaction direction="left-to-right" evidence="12">
        <dbReference type="Rhea" id="RHEA:41597"/>
    </physiologicalReaction>
</comment>
<comment type="catalytic activity">
    <reaction evidence="19">
        <text>resolvin D2 + NAD(+) = 16-oxoresolvin D2 + NADH + H(+)</text>
        <dbReference type="Rhea" id="RHEA:53588"/>
        <dbReference type="ChEBI" id="CHEBI:15378"/>
        <dbReference type="ChEBI" id="CHEBI:57540"/>
        <dbReference type="ChEBI" id="CHEBI:57945"/>
        <dbReference type="ChEBI" id="CHEBI:133367"/>
        <dbReference type="ChEBI" id="CHEBI:137498"/>
    </reaction>
    <physiologicalReaction direction="left-to-right" evidence="19">
        <dbReference type="Rhea" id="RHEA:53589"/>
    </physiologicalReaction>
</comment>
<dbReference type="SUPFAM" id="SSF51735">
    <property type="entry name" value="NAD(P)-binding Rossmann-fold domains"/>
    <property type="match status" value="1"/>
</dbReference>
<dbReference type="PRINTS" id="PR00080">
    <property type="entry name" value="SDRFAMILY"/>
</dbReference>
<dbReference type="PRINTS" id="PR00081">
    <property type="entry name" value="GDHRDH"/>
</dbReference>
<protein>
    <recommendedName>
        <fullName evidence="5">15-hydroxyprostaglandin dehydrogenase [NAD(+)]</fullName>
        <ecNumber evidence="3">1.1.1.141</ecNumber>
        <ecNumber evidence="4">1.1.1.232</ecNumber>
    </recommendedName>
    <alternativeName>
        <fullName evidence="7">Eicosanoid/docosanoid dehydrogenase [NAD(+)]</fullName>
    </alternativeName>
    <alternativeName>
        <fullName evidence="6">Prostaglandin dehydrogenase 1</fullName>
    </alternativeName>
</protein>
<dbReference type="OrthoDB" id="1274115at2759"/>
<comment type="catalytic activity">
    <reaction evidence="20">
        <text>(15S)-hydroxy-(5Z,8Z,11Z,13E)-eicosatetraenoate + NAD(+) = 15-oxo-(5Z,8Z,11Z,13E)-eicosatetraenoate + NADH + H(+)</text>
        <dbReference type="Rhea" id="RHEA:23260"/>
        <dbReference type="ChEBI" id="CHEBI:15378"/>
        <dbReference type="ChEBI" id="CHEBI:57409"/>
        <dbReference type="ChEBI" id="CHEBI:57410"/>
        <dbReference type="ChEBI" id="CHEBI:57540"/>
        <dbReference type="ChEBI" id="CHEBI:57945"/>
        <dbReference type="EC" id="1.1.1.232"/>
    </reaction>
    <physiologicalReaction direction="left-to-right" evidence="20">
        <dbReference type="Rhea" id="RHEA:23261"/>
    </physiologicalReaction>
</comment>
<evidence type="ECO:0000256" key="19">
    <source>
        <dbReference type="ARBA" id="ARBA00048921"/>
    </source>
</evidence>
<evidence type="ECO:0000256" key="20">
    <source>
        <dbReference type="ARBA" id="ARBA00049151"/>
    </source>
</evidence>
<evidence type="ECO:0000256" key="6">
    <source>
        <dbReference type="ARBA" id="ARBA00041812"/>
    </source>
</evidence>
<dbReference type="InterPro" id="IPR002347">
    <property type="entry name" value="SDR_fam"/>
</dbReference>
<dbReference type="Gene3D" id="3.40.50.720">
    <property type="entry name" value="NAD(P)-binding Rossmann-like Domain"/>
    <property type="match status" value="1"/>
</dbReference>
<evidence type="ECO:0000256" key="9">
    <source>
        <dbReference type="ARBA" id="ARBA00047325"/>
    </source>
</evidence>
<reference evidence="23" key="1">
    <citation type="submission" date="2020-08" db="EMBL/GenBank/DDBJ databases">
        <title>Multicomponent nature underlies the extraordinary mechanical properties of spider dragline silk.</title>
        <authorList>
            <person name="Kono N."/>
            <person name="Nakamura H."/>
            <person name="Mori M."/>
            <person name="Yoshida Y."/>
            <person name="Ohtoshi R."/>
            <person name="Malay A.D."/>
            <person name="Moran D.A.P."/>
            <person name="Tomita M."/>
            <person name="Numata K."/>
            <person name="Arakawa K."/>
        </authorList>
    </citation>
    <scope>NUCLEOTIDE SEQUENCE</scope>
</reference>
<dbReference type="PROSITE" id="PS00061">
    <property type="entry name" value="ADH_SHORT"/>
    <property type="match status" value="1"/>
</dbReference>
<evidence type="ECO:0000256" key="22">
    <source>
        <dbReference type="RuleBase" id="RU000363"/>
    </source>
</evidence>
<comment type="catalytic activity">
    <reaction evidence="21">
        <text>resolvin E1 + NAD(+) = 18-oxo-resolvin E1 + NADH + H(+)</text>
        <dbReference type="Rhea" id="RHEA:49244"/>
        <dbReference type="ChEBI" id="CHEBI:15378"/>
        <dbReference type="ChEBI" id="CHEBI:57540"/>
        <dbReference type="ChEBI" id="CHEBI:57945"/>
        <dbReference type="ChEBI" id="CHEBI:91000"/>
        <dbReference type="ChEBI" id="CHEBI:91001"/>
    </reaction>
    <physiologicalReaction direction="left-to-right" evidence="21">
        <dbReference type="Rhea" id="RHEA:49245"/>
    </physiologicalReaction>
</comment>
<name>A0A8X6Y8B7_9ARAC</name>